<dbReference type="PANTHER" id="PTHR32166">
    <property type="entry name" value="OSJNBA0013A04.12 PROTEIN"/>
    <property type="match status" value="1"/>
</dbReference>
<evidence type="ECO:0000313" key="3">
    <source>
        <dbReference type="EMBL" id="KAF7820654.1"/>
    </source>
</evidence>
<organism evidence="3 4">
    <name type="scientific">Senna tora</name>
    <dbReference type="NCBI Taxonomy" id="362788"/>
    <lineage>
        <taxon>Eukaryota</taxon>
        <taxon>Viridiplantae</taxon>
        <taxon>Streptophyta</taxon>
        <taxon>Embryophyta</taxon>
        <taxon>Tracheophyta</taxon>
        <taxon>Spermatophyta</taxon>
        <taxon>Magnoliopsida</taxon>
        <taxon>eudicotyledons</taxon>
        <taxon>Gunneridae</taxon>
        <taxon>Pentapetalae</taxon>
        <taxon>rosids</taxon>
        <taxon>fabids</taxon>
        <taxon>Fabales</taxon>
        <taxon>Fabaceae</taxon>
        <taxon>Caesalpinioideae</taxon>
        <taxon>Cassia clade</taxon>
        <taxon>Senna</taxon>
    </lineage>
</organism>
<dbReference type="EMBL" id="JAAIUW010000008">
    <property type="protein sequence ID" value="KAF7820654.1"/>
    <property type="molecule type" value="Genomic_DNA"/>
</dbReference>
<dbReference type="OrthoDB" id="1873691at2759"/>
<dbReference type="Proteomes" id="UP000634136">
    <property type="component" value="Unassembled WGS sequence"/>
</dbReference>
<sequence length="739" mass="83399">MTSTTSTSTDPLPSIDDLAIKAVTKRYEGLVTVRTRAIKGKGAWYWAHLEPILVRSPDSGLPKSVKLKCSLCRSLFSASNPSRTASEHLKGGACPNLSSLSLSPLPISSVVAPPKKKKRTTSPHVVGPTPPPNHYHPSNKASVLTKEQIHSALELLADWFYDSSSSGVVSSFSALDHPKFQAFLAQVGFPAAIATTLRREISGSRLDSKYDELRAESEARIRDAVFFQLASDGWKKNGKKKNIPGEESFVRFSVNLPNGTSVLQKVLLLPLLEVSSSSSSEYAEEVLWEAVRGITSGSVVQRCVGIVADRYKAKALRNLEFRNHWMVNIYCQIQGFISLIKDFNNDLPLFRDVTENCLKVASYINNESHVRTMFLKYRTMPELDEYSAGLLRVPHSPQKCHSNNNNALKDFSCVFPMLEDVLSCARVIQMVVLEKEGDKEVSGIVQSGSFWNELEAVYSLVNIIRETVQEIEAERPLLIGRCLPLWEEMRTKVKDWCAKHNIIEETVEKILEERFRKNYHPAWSTAFVLDPLYLIKDTSGKKYLPPFKLLTREQEKDVDKLLTRLAPREDAHVVLMELMKWRSEGLDPLYAQAVQMKERDPVTGRMKVANPLSNRLVWETCLSEFKTLGRIAVRLIFLHATSSSSSSCGFKSSGSNWTFMRRSRGFENKHLARDGLERAQKMMYVAAHAKLERRERNFCNEEEKDAELFSMTGSEDGMLDVDDDDDEVFAEANWNCLNE</sequence>
<protein>
    <recommendedName>
        <fullName evidence="2">DUF7963 domain-containing protein</fullName>
    </recommendedName>
</protein>
<gene>
    <name evidence="3" type="ORF">G2W53_026109</name>
</gene>
<proteinExistence type="predicted"/>
<dbReference type="Pfam" id="PF25908">
    <property type="entry name" value="DUF7963"/>
    <property type="match status" value="1"/>
</dbReference>
<evidence type="ECO:0000313" key="4">
    <source>
        <dbReference type="Proteomes" id="UP000634136"/>
    </source>
</evidence>
<evidence type="ECO:0000256" key="1">
    <source>
        <dbReference type="SAM" id="MobiDB-lite"/>
    </source>
</evidence>
<evidence type="ECO:0000259" key="2">
    <source>
        <dbReference type="Pfam" id="PF25908"/>
    </source>
</evidence>
<feature type="region of interest" description="Disordered" evidence="1">
    <location>
        <begin position="111"/>
        <end position="137"/>
    </location>
</feature>
<dbReference type="SUPFAM" id="SSF53098">
    <property type="entry name" value="Ribonuclease H-like"/>
    <property type="match status" value="1"/>
</dbReference>
<name>A0A834WKX7_9FABA</name>
<reference evidence="3" key="1">
    <citation type="submission" date="2020-09" db="EMBL/GenBank/DDBJ databases">
        <title>Genome-Enabled Discovery of Anthraquinone Biosynthesis in Senna tora.</title>
        <authorList>
            <person name="Kang S.-H."/>
            <person name="Pandey R.P."/>
            <person name="Lee C.-M."/>
            <person name="Sim J.-S."/>
            <person name="Jeong J.-T."/>
            <person name="Choi B.-S."/>
            <person name="Jung M."/>
            <person name="Ginzburg D."/>
            <person name="Zhao K."/>
            <person name="Won S.Y."/>
            <person name="Oh T.-J."/>
            <person name="Yu Y."/>
            <person name="Kim N.-H."/>
            <person name="Lee O.R."/>
            <person name="Lee T.-H."/>
            <person name="Bashyal P."/>
            <person name="Kim T.-S."/>
            <person name="Lee W.-H."/>
            <person name="Kawkins C."/>
            <person name="Kim C.-K."/>
            <person name="Kim J.S."/>
            <person name="Ahn B.O."/>
            <person name="Rhee S.Y."/>
            <person name="Sohng J.K."/>
        </authorList>
    </citation>
    <scope>NUCLEOTIDE SEQUENCE</scope>
    <source>
        <tissue evidence="3">Leaf</tissue>
    </source>
</reference>
<dbReference type="InterPro" id="IPR012337">
    <property type="entry name" value="RNaseH-like_sf"/>
</dbReference>
<dbReference type="AlphaFoldDB" id="A0A834WKX7"/>
<accession>A0A834WKX7</accession>
<comment type="caution">
    <text evidence="3">The sequence shown here is derived from an EMBL/GenBank/DDBJ whole genome shotgun (WGS) entry which is preliminary data.</text>
</comment>
<dbReference type="InterPro" id="IPR058269">
    <property type="entry name" value="DUF7963"/>
</dbReference>
<feature type="domain" description="DUF7963" evidence="2">
    <location>
        <begin position="16"/>
        <end position="97"/>
    </location>
</feature>
<keyword evidence="4" id="KW-1185">Reference proteome</keyword>
<dbReference type="PANTHER" id="PTHR32166:SF115">
    <property type="entry name" value="DUF659 DOMAIN-CONTAINING PROTEIN"/>
    <property type="match status" value="1"/>
</dbReference>